<dbReference type="AlphaFoldDB" id="A0A7X5XZL6"/>
<keyword evidence="1" id="KW-0175">Coiled coil</keyword>
<organism evidence="2 3">
    <name type="scientific">Sphingomonas trueperi</name>
    <dbReference type="NCBI Taxonomy" id="53317"/>
    <lineage>
        <taxon>Bacteria</taxon>
        <taxon>Pseudomonadati</taxon>
        <taxon>Pseudomonadota</taxon>
        <taxon>Alphaproteobacteria</taxon>
        <taxon>Sphingomonadales</taxon>
        <taxon>Sphingomonadaceae</taxon>
        <taxon>Sphingomonas</taxon>
    </lineage>
</organism>
<name>A0A7X5XZL6_9SPHN</name>
<proteinExistence type="predicted"/>
<dbReference type="Proteomes" id="UP000531251">
    <property type="component" value="Unassembled WGS sequence"/>
</dbReference>
<evidence type="ECO:0000313" key="2">
    <source>
        <dbReference type="EMBL" id="NJB97932.1"/>
    </source>
</evidence>
<protein>
    <submittedName>
        <fullName evidence="2">Uncharacterized protein</fullName>
    </submittedName>
</protein>
<sequence length="119" mass="13096">MIFPVWSRTPLEAPGPRVNRSAQALRTALTLPPLPLRRTMLSGTTMSDPVADRIERALKRIEVAAAAQTQARARLETRNATLRARIESALVDLDALIARERELEAQLAGDEGDVQEEQG</sequence>
<reference evidence="2 3" key="1">
    <citation type="submission" date="2020-03" db="EMBL/GenBank/DDBJ databases">
        <title>Genomic Encyclopedia of Type Strains, Phase IV (KMG-IV): sequencing the most valuable type-strain genomes for metagenomic binning, comparative biology and taxonomic classification.</title>
        <authorList>
            <person name="Goeker M."/>
        </authorList>
    </citation>
    <scope>NUCLEOTIDE SEQUENCE [LARGE SCALE GENOMIC DNA]</scope>
    <source>
        <strain evidence="2 3">DSM 7225</strain>
    </source>
</reference>
<evidence type="ECO:0000313" key="3">
    <source>
        <dbReference type="Proteomes" id="UP000531251"/>
    </source>
</evidence>
<dbReference type="RefSeq" id="WP_241218069.1">
    <property type="nucleotide sequence ID" value="NZ_BAAADY010000014.1"/>
</dbReference>
<keyword evidence="3" id="KW-1185">Reference proteome</keyword>
<dbReference type="EMBL" id="JAATJB010000005">
    <property type="protein sequence ID" value="NJB97932.1"/>
    <property type="molecule type" value="Genomic_DNA"/>
</dbReference>
<evidence type="ECO:0000256" key="1">
    <source>
        <dbReference type="SAM" id="Coils"/>
    </source>
</evidence>
<feature type="coiled-coil region" evidence="1">
    <location>
        <begin position="72"/>
        <end position="106"/>
    </location>
</feature>
<comment type="caution">
    <text evidence="2">The sequence shown here is derived from an EMBL/GenBank/DDBJ whole genome shotgun (WGS) entry which is preliminary data.</text>
</comment>
<gene>
    <name evidence="2" type="ORF">GGR89_002247</name>
</gene>
<accession>A0A7X5XZL6</accession>